<dbReference type="OrthoDB" id="2908272at2759"/>
<dbReference type="KEGG" id="pco:PHACADRAFT_188777"/>
<evidence type="ECO:0000313" key="2">
    <source>
        <dbReference type="Proteomes" id="UP000008370"/>
    </source>
</evidence>
<evidence type="ECO:0008006" key="3">
    <source>
        <dbReference type="Google" id="ProtNLM"/>
    </source>
</evidence>
<accession>K5WHM4</accession>
<dbReference type="RefSeq" id="XP_007401786.1">
    <property type="nucleotide sequence ID" value="XM_007401724.1"/>
</dbReference>
<keyword evidence="2" id="KW-1185">Reference proteome</keyword>
<organism evidence="1 2">
    <name type="scientific">Phanerochaete carnosa (strain HHB-10118-sp)</name>
    <name type="common">White-rot fungus</name>
    <name type="synonym">Peniophora carnosa</name>
    <dbReference type="NCBI Taxonomy" id="650164"/>
    <lineage>
        <taxon>Eukaryota</taxon>
        <taxon>Fungi</taxon>
        <taxon>Dikarya</taxon>
        <taxon>Basidiomycota</taxon>
        <taxon>Agaricomycotina</taxon>
        <taxon>Agaricomycetes</taxon>
        <taxon>Polyporales</taxon>
        <taxon>Phanerochaetaceae</taxon>
        <taxon>Phanerochaete</taxon>
    </lineage>
</organism>
<dbReference type="InParanoid" id="K5WHM4"/>
<protein>
    <recommendedName>
        <fullName evidence="3">F-box domain-containing protein</fullName>
    </recommendedName>
</protein>
<reference evidence="1 2" key="1">
    <citation type="journal article" date="2012" name="BMC Genomics">
        <title>Comparative genomics of the white-rot fungi, Phanerochaete carnosa and P. chrysosporium, to elucidate the genetic basis of the distinct wood types they colonize.</title>
        <authorList>
            <person name="Suzuki H."/>
            <person name="MacDonald J."/>
            <person name="Syed K."/>
            <person name="Salamov A."/>
            <person name="Hori C."/>
            <person name="Aerts A."/>
            <person name="Henrissat B."/>
            <person name="Wiebenga A."/>
            <person name="vanKuyk P.A."/>
            <person name="Barry K."/>
            <person name="Lindquist E."/>
            <person name="LaButti K."/>
            <person name="Lapidus A."/>
            <person name="Lucas S."/>
            <person name="Coutinho P."/>
            <person name="Gong Y."/>
            <person name="Samejima M."/>
            <person name="Mahadevan R."/>
            <person name="Abou-Zaid M."/>
            <person name="de Vries R.P."/>
            <person name="Igarashi K."/>
            <person name="Yadav J.S."/>
            <person name="Grigoriev I.V."/>
            <person name="Master E.R."/>
        </authorList>
    </citation>
    <scope>NUCLEOTIDE SEQUENCE [LARGE SCALE GENOMIC DNA]</scope>
    <source>
        <strain evidence="1 2">HHB-10118-sp</strain>
    </source>
</reference>
<dbReference type="GeneID" id="18910513"/>
<dbReference type="AlphaFoldDB" id="K5WHM4"/>
<gene>
    <name evidence="1" type="ORF">PHACADRAFT_188777</name>
</gene>
<dbReference type="EMBL" id="JH930480">
    <property type="protein sequence ID" value="EKM49732.1"/>
    <property type="molecule type" value="Genomic_DNA"/>
</dbReference>
<name>K5WHM4_PHACS</name>
<sequence length="324" mass="37605">MFFSGLPEEMISRILSQAIRYSLHSARIYNPWAQEDFIKPRRVTDVVLVCKSWNRIGMPFLCEHLSMSTPEHTANVAKVLRAKPKLGRHVKHMRLRGGFSPDLLDIVRLLPPRLEHLWISVGPDDGAAFLLEVLPMLNPRTLHLNDPLQPFADMHRRGATMKEAIRLIMHLIATGKWALLVQEQYMCIQRITSYYHKTLTAALAACPTLQQVKYDYRTLDHTALSKIILNPNLKRMICVIGWEKRRGYDCLERLLLPWVKDDAVLRTRAFQIFGFCSSFEREDWFEFCRDMSQCRENLARNDPPVSEAMLKERTRELAASYGLL</sequence>
<proteinExistence type="predicted"/>
<dbReference type="Proteomes" id="UP000008370">
    <property type="component" value="Unassembled WGS sequence"/>
</dbReference>
<evidence type="ECO:0000313" key="1">
    <source>
        <dbReference type="EMBL" id="EKM49732.1"/>
    </source>
</evidence>
<dbReference type="HOGENOM" id="CLU_078307_0_0_1"/>